<accession>A0A1M6SJY6</accession>
<dbReference type="Proteomes" id="UP000184363">
    <property type="component" value="Unassembled WGS sequence"/>
</dbReference>
<dbReference type="SMART" id="SM00895">
    <property type="entry name" value="FCD"/>
    <property type="match status" value="1"/>
</dbReference>
<dbReference type="AlphaFoldDB" id="A0A1M6SJY6"/>
<evidence type="ECO:0000259" key="4">
    <source>
        <dbReference type="PROSITE" id="PS50949"/>
    </source>
</evidence>
<feature type="domain" description="HTH gntR-type" evidence="4">
    <location>
        <begin position="20"/>
        <end position="87"/>
    </location>
</feature>
<dbReference type="RefSeq" id="WP_073456866.1">
    <property type="nucleotide sequence ID" value="NZ_FRAP01000006.1"/>
</dbReference>
<dbReference type="GO" id="GO:0003700">
    <property type="term" value="F:DNA-binding transcription factor activity"/>
    <property type="evidence" value="ECO:0007669"/>
    <property type="project" value="InterPro"/>
</dbReference>
<name>A0A1M6SJY6_PSETH</name>
<evidence type="ECO:0000313" key="5">
    <source>
        <dbReference type="EMBL" id="SHK44977.1"/>
    </source>
</evidence>
<dbReference type="InterPro" id="IPR011711">
    <property type="entry name" value="GntR_C"/>
</dbReference>
<dbReference type="InterPro" id="IPR036388">
    <property type="entry name" value="WH-like_DNA-bd_sf"/>
</dbReference>
<dbReference type="OrthoDB" id="5243844at2"/>
<dbReference type="PANTHER" id="PTHR43537:SF45">
    <property type="entry name" value="GNTR FAMILY REGULATORY PROTEIN"/>
    <property type="match status" value="1"/>
</dbReference>
<dbReference type="SMART" id="SM00345">
    <property type="entry name" value="HTH_GNTR"/>
    <property type="match status" value="1"/>
</dbReference>
<keyword evidence="1" id="KW-0805">Transcription regulation</keyword>
<keyword evidence="2" id="KW-0238">DNA-binding</keyword>
<dbReference type="Gene3D" id="1.20.120.530">
    <property type="entry name" value="GntR ligand-binding domain-like"/>
    <property type="match status" value="1"/>
</dbReference>
<dbReference type="Pfam" id="PF00392">
    <property type="entry name" value="GntR"/>
    <property type="match status" value="1"/>
</dbReference>
<proteinExistence type="predicted"/>
<dbReference type="Gene3D" id="1.10.10.10">
    <property type="entry name" value="Winged helix-like DNA-binding domain superfamily/Winged helix DNA-binding domain"/>
    <property type="match status" value="1"/>
</dbReference>
<dbReference type="GO" id="GO:0003677">
    <property type="term" value="F:DNA binding"/>
    <property type="evidence" value="ECO:0007669"/>
    <property type="project" value="UniProtKB-KW"/>
</dbReference>
<evidence type="ECO:0000256" key="2">
    <source>
        <dbReference type="ARBA" id="ARBA00023125"/>
    </source>
</evidence>
<keyword evidence="3" id="KW-0804">Transcription</keyword>
<dbReference type="EMBL" id="FRAP01000006">
    <property type="protein sequence ID" value="SHK44977.1"/>
    <property type="molecule type" value="Genomic_DNA"/>
</dbReference>
<reference evidence="5 6" key="1">
    <citation type="submission" date="2016-11" db="EMBL/GenBank/DDBJ databases">
        <authorList>
            <person name="Jaros S."/>
            <person name="Januszkiewicz K."/>
            <person name="Wedrychowicz H."/>
        </authorList>
    </citation>
    <scope>NUCLEOTIDE SEQUENCE [LARGE SCALE GENOMIC DNA]</scope>
    <source>
        <strain evidence="5 6">DSM 43832</strain>
    </source>
</reference>
<organism evidence="5 6">
    <name type="scientific">Pseudonocardia thermophila</name>
    <dbReference type="NCBI Taxonomy" id="1848"/>
    <lineage>
        <taxon>Bacteria</taxon>
        <taxon>Bacillati</taxon>
        <taxon>Actinomycetota</taxon>
        <taxon>Actinomycetes</taxon>
        <taxon>Pseudonocardiales</taxon>
        <taxon>Pseudonocardiaceae</taxon>
        <taxon>Pseudonocardia</taxon>
    </lineage>
</organism>
<evidence type="ECO:0000256" key="1">
    <source>
        <dbReference type="ARBA" id="ARBA00023015"/>
    </source>
</evidence>
<dbReference type="CDD" id="cd07377">
    <property type="entry name" value="WHTH_GntR"/>
    <property type="match status" value="1"/>
</dbReference>
<gene>
    <name evidence="5" type="ORF">SAMN05443637_106188</name>
</gene>
<protein>
    <submittedName>
        <fullName evidence="5">Transcriptional regulator, GntR family</fullName>
    </submittedName>
</protein>
<sequence length="241" mass="25922">MSGADLADALGPGTAALHRTTTAEQVAETLRRRITDGALPPGTRLREEAVTTALGVSRNTVREAFRLLAHQRLVGHALHRGVHVRTVSAGDVRELFATRRLVQPLGVEAALRDAELRERLRAQVMAARAAASAGDWTAVGTANMAFHLVMVSGCGSVHVTEMFEQLIAELRLAFLQMPDERALHEPYVAANDQLVELLDAGRRTAAITALTGYLDASERQLLAVLDHAPPPRPAPPRPAPP</sequence>
<dbReference type="Pfam" id="PF07729">
    <property type="entry name" value="FCD"/>
    <property type="match status" value="1"/>
</dbReference>
<dbReference type="PROSITE" id="PS50949">
    <property type="entry name" value="HTH_GNTR"/>
    <property type="match status" value="1"/>
</dbReference>
<keyword evidence="6" id="KW-1185">Reference proteome</keyword>
<dbReference type="SUPFAM" id="SSF46785">
    <property type="entry name" value="Winged helix' DNA-binding domain"/>
    <property type="match status" value="1"/>
</dbReference>
<dbReference type="InterPro" id="IPR000524">
    <property type="entry name" value="Tscrpt_reg_HTH_GntR"/>
</dbReference>
<dbReference type="STRING" id="1848.SAMN05443637_106188"/>
<dbReference type="InterPro" id="IPR008920">
    <property type="entry name" value="TF_FadR/GntR_C"/>
</dbReference>
<dbReference type="PANTHER" id="PTHR43537">
    <property type="entry name" value="TRANSCRIPTIONAL REGULATOR, GNTR FAMILY"/>
    <property type="match status" value="1"/>
</dbReference>
<dbReference type="InterPro" id="IPR036390">
    <property type="entry name" value="WH_DNA-bd_sf"/>
</dbReference>
<evidence type="ECO:0000256" key="3">
    <source>
        <dbReference type="ARBA" id="ARBA00023163"/>
    </source>
</evidence>
<evidence type="ECO:0000313" key="6">
    <source>
        <dbReference type="Proteomes" id="UP000184363"/>
    </source>
</evidence>
<dbReference type="SUPFAM" id="SSF48008">
    <property type="entry name" value="GntR ligand-binding domain-like"/>
    <property type="match status" value="1"/>
</dbReference>